<dbReference type="PANTHER" id="PTHR19854:SF1">
    <property type="entry name" value="GUANINE NUCLEOTIDE-BINDING PROTEIN SUBUNIT BETA-LIKE PROTEIN 1"/>
    <property type="match status" value="1"/>
</dbReference>
<dbReference type="PROSITE" id="PS50294">
    <property type="entry name" value="WD_REPEATS_REGION"/>
    <property type="match status" value="1"/>
</dbReference>
<evidence type="ECO:0000256" key="2">
    <source>
        <dbReference type="ARBA" id="ARBA00022737"/>
    </source>
</evidence>
<organism evidence="9 10">
    <name type="scientific">Fusarium sporotrichioides</name>
    <dbReference type="NCBI Taxonomy" id="5514"/>
    <lineage>
        <taxon>Eukaryota</taxon>
        <taxon>Fungi</taxon>
        <taxon>Dikarya</taxon>
        <taxon>Ascomycota</taxon>
        <taxon>Pezizomycotina</taxon>
        <taxon>Sordariomycetes</taxon>
        <taxon>Hypocreomycetidae</taxon>
        <taxon>Hypocreales</taxon>
        <taxon>Nectriaceae</taxon>
        <taxon>Fusarium</taxon>
    </lineage>
</organism>
<dbReference type="PROSITE" id="PS00678">
    <property type="entry name" value="WD_REPEATS_1"/>
    <property type="match status" value="1"/>
</dbReference>
<sequence length="470" mass="51726">MESSTPTPKSILRGHKSQIHTAAFIRSNERLITGDADGFVVLWDLTIMRPRAVWRAHEKALLGVRGWGDDKIITHGRDMKLIVWKLGEADEEHLSTALPVEDVPTPRAQPWILHLLEVNTLNFCAFAICSSVSGPMDEASEVLIAVPNTLNSDAIDIYHLPSQHRIHTIKAGDKTGMAMCLALLHHENALTLVAAFENGYATVQRLEKDGQWVTTYNSQAHSQPVLSLSVYNDFFITSSADSIVAKHPIPTDLFFPLQDPEPPQSTERVVEIIDDEPKLASLLSAGIRASSSQATMGTSKKGVAWKDPIKTINTKHSGQQSLDIRSDGRIFATAGWDSKVRVYSIKTMKELAVLKWHQVGCFAVAFADVKTSDKAKEESTSTAQQEDGNKVKTSLTKRTTSLVKAGLSVKEQRIATARQTHWIAAGAKDGKAIAVYLKQTMVKRPSSSLKKGCFHGSRNNILADRKAKYC</sequence>
<comment type="subunit">
    <text evidence="5">Component of the ASTRA chromatin remodeling machinery complex.</text>
</comment>
<dbReference type="InterPro" id="IPR015943">
    <property type="entry name" value="WD40/YVTN_repeat-like_dom_sf"/>
</dbReference>
<comment type="caution">
    <text evidence="9">The sequence shown here is derived from an EMBL/GenBank/DDBJ whole genome shotgun (WGS) entry which is preliminary data.</text>
</comment>
<feature type="compositionally biased region" description="Polar residues" evidence="8">
    <location>
        <begin position="380"/>
        <end position="394"/>
    </location>
</feature>
<gene>
    <name evidence="9" type="ORF">FSPOR_5974</name>
</gene>
<feature type="region of interest" description="Disordered" evidence="8">
    <location>
        <begin position="375"/>
        <end position="394"/>
    </location>
</feature>
<evidence type="ECO:0000313" key="10">
    <source>
        <dbReference type="Proteomes" id="UP000266152"/>
    </source>
</evidence>
<evidence type="ECO:0000256" key="4">
    <source>
        <dbReference type="ARBA" id="ARBA00037931"/>
    </source>
</evidence>
<keyword evidence="1 7" id="KW-0853">WD repeat</keyword>
<name>A0A395S596_FUSSP</name>
<keyword evidence="2" id="KW-0677">Repeat</keyword>
<feature type="repeat" description="WD" evidence="7">
    <location>
        <begin position="12"/>
        <end position="45"/>
    </location>
</feature>
<dbReference type="SUPFAM" id="SSF50978">
    <property type="entry name" value="WD40 repeat-like"/>
    <property type="match status" value="1"/>
</dbReference>
<dbReference type="Gene3D" id="2.130.10.10">
    <property type="entry name" value="YVTN repeat-like/Quinoprotein amine dehydrogenase"/>
    <property type="match status" value="2"/>
</dbReference>
<dbReference type="InterPro" id="IPR001680">
    <property type="entry name" value="WD40_rpt"/>
</dbReference>
<dbReference type="InterPro" id="IPR019775">
    <property type="entry name" value="WD40_repeat_CS"/>
</dbReference>
<keyword evidence="10" id="KW-1185">Reference proteome</keyword>
<dbReference type="PANTHER" id="PTHR19854">
    <property type="entry name" value="TRANSDUCIN BETA-LIKE 3"/>
    <property type="match status" value="1"/>
</dbReference>
<proteinExistence type="inferred from homology"/>
<dbReference type="AlphaFoldDB" id="A0A395S596"/>
<evidence type="ECO:0000256" key="7">
    <source>
        <dbReference type="PROSITE-ProRule" id="PRU00221"/>
    </source>
</evidence>
<evidence type="ECO:0000256" key="5">
    <source>
        <dbReference type="ARBA" id="ARBA00038749"/>
    </source>
</evidence>
<comment type="function">
    <text evidence="3">Component of the ASTRA complex involved in chromatin remodeling.</text>
</comment>
<comment type="similarity">
    <text evidence="4">Belongs to the WD repeat ASA1 family.</text>
</comment>
<dbReference type="SMART" id="SM00320">
    <property type="entry name" value="WD40"/>
    <property type="match status" value="4"/>
</dbReference>
<dbReference type="PROSITE" id="PS50082">
    <property type="entry name" value="WD_REPEATS_2"/>
    <property type="match status" value="1"/>
</dbReference>
<dbReference type="Pfam" id="PF00400">
    <property type="entry name" value="WD40"/>
    <property type="match status" value="2"/>
</dbReference>
<evidence type="ECO:0000256" key="1">
    <source>
        <dbReference type="ARBA" id="ARBA00022574"/>
    </source>
</evidence>
<protein>
    <recommendedName>
        <fullName evidence="6">ASTRA-associated protein 1</fullName>
    </recommendedName>
</protein>
<dbReference type="InterPro" id="IPR036322">
    <property type="entry name" value="WD40_repeat_dom_sf"/>
</dbReference>
<evidence type="ECO:0000256" key="6">
    <source>
        <dbReference type="ARBA" id="ARBA00040563"/>
    </source>
</evidence>
<accession>A0A395S596</accession>
<evidence type="ECO:0000256" key="8">
    <source>
        <dbReference type="SAM" id="MobiDB-lite"/>
    </source>
</evidence>
<evidence type="ECO:0000256" key="3">
    <source>
        <dbReference type="ARBA" id="ARBA00037338"/>
    </source>
</evidence>
<dbReference type="STRING" id="5514.A0A395S596"/>
<evidence type="ECO:0000313" key="9">
    <source>
        <dbReference type="EMBL" id="RGP67415.1"/>
    </source>
</evidence>
<dbReference type="Proteomes" id="UP000266152">
    <property type="component" value="Unassembled WGS sequence"/>
</dbReference>
<dbReference type="EMBL" id="PXOF01000081">
    <property type="protein sequence ID" value="RGP67415.1"/>
    <property type="molecule type" value="Genomic_DNA"/>
</dbReference>
<reference evidence="9 10" key="1">
    <citation type="journal article" date="2018" name="PLoS Pathog.">
        <title>Evolution of structural diversity of trichothecenes, a family of toxins produced by plant pathogenic and entomopathogenic fungi.</title>
        <authorList>
            <person name="Proctor R.H."/>
            <person name="McCormick S.P."/>
            <person name="Kim H.S."/>
            <person name="Cardoza R.E."/>
            <person name="Stanley A.M."/>
            <person name="Lindo L."/>
            <person name="Kelly A."/>
            <person name="Brown D.W."/>
            <person name="Lee T."/>
            <person name="Vaughan M.M."/>
            <person name="Alexander N.J."/>
            <person name="Busman M."/>
            <person name="Gutierrez S."/>
        </authorList>
    </citation>
    <scope>NUCLEOTIDE SEQUENCE [LARGE SCALE GENOMIC DNA]</scope>
    <source>
        <strain evidence="9 10">NRRL 3299</strain>
    </source>
</reference>